<dbReference type="GO" id="GO:0006355">
    <property type="term" value="P:regulation of DNA-templated transcription"/>
    <property type="evidence" value="ECO:0007669"/>
    <property type="project" value="InterPro"/>
</dbReference>
<evidence type="ECO:0000256" key="4">
    <source>
        <dbReference type="SAM" id="MobiDB-lite"/>
    </source>
</evidence>
<protein>
    <recommendedName>
        <fullName evidence="7">Leucine-rich repeat flightless-interacting protein 2</fullName>
    </recommendedName>
</protein>
<reference evidence="5" key="1">
    <citation type="submission" date="2021-11" db="EMBL/GenBank/DDBJ databases">
        <authorList>
            <person name="Schell T."/>
        </authorList>
    </citation>
    <scope>NUCLEOTIDE SEQUENCE</scope>
    <source>
        <strain evidence="5">M5</strain>
    </source>
</reference>
<feature type="coiled-coil region" evidence="3">
    <location>
        <begin position="325"/>
        <end position="422"/>
    </location>
</feature>
<evidence type="ECO:0000256" key="2">
    <source>
        <dbReference type="ARBA" id="ARBA00023054"/>
    </source>
</evidence>
<name>A0A8J2RDK8_9CRUS</name>
<feature type="compositionally biased region" description="Polar residues" evidence="4">
    <location>
        <begin position="96"/>
        <end position="111"/>
    </location>
</feature>
<feature type="region of interest" description="Disordered" evidence="4">
    <location>
        <begin position="92"/>
        <end position="127"/>
    </location>
</feature>
<accession>A0A8J2RDK8</accession>
<dbReference type="Gene3D" id="1.10.287.1490">
    <property type="match status" value="1"/>
</dbReference>
<evidence type="ECO:0000256" key="3">
    <source>
        <dbReference type="SAM" id="Coils"/>
    </source>
</evidence>
<comment type="caution">
    <text evidence="5">The sequence shown here is derived from an EMBL/GenBank/DDBJ whole genome shotgun (WGS) entry which is preliminary data.</text>
</comment>
<feature type="coiled-coil region" evidence="3">
    <location>
        <begin position="44"/>
        <end position="71"/>
    </location>
</feature>
<evidence type="ECO:0008006" key="7">
    <source>
        <dbReference type="Google" id="ProtNLM"/>
    </source>
</evidence>
<keyword evidence="6" id="KW-1185">Reference proteome</keyword>
<dbReference type="Proteomes" id="UP000789390">
    <property type="component" value="Unassembled WGS sequence"/>
</dbReference>
<organism evidence="5 6">
    <name type="scientific">Daphnia galeata</name>
    <dbReference type="NCBI Taxonomy" id="27404"/>
    <lineage>
        <taxon>Eukaryota</taxon>
        <taxon>Metazoa</taxon>
        <taxon>Ecdysozoa</taxon>
        <taxon>Arthropoda</taxon>
        <taxon>Crustacea</taxon>
        <taxon>Branchiopoda</taxon>
        <taxon>Diplostraca</taxon>
        <taxon>Cladocera</taxon>
        <taxon>Anomopoda</taxon>
        <taxon>Daphniidae</taxon>
        <taxon>Daphnia</taxon>
    </lineage>
</organism>
<dbReference type="Pfam" id="PF09738">
    <property type="entry name" value="LRRFIP"/>
    <property type="match status" value="1"/>
</dbReference>
<sequence>MDSVGNIGSRKRVAGNHYSAEEQALDQIAKEAESRLVARRLARAEAREIRMRELEKQQKEMEENSDRQFSAEINIEINPKLPVSRTVSTGVPLAGNNRTVLGSTGSFQSSRRGSEDSADDISGQSMTLRDLRQELKELEEKFRKAMVQNAQSDNEKASLMYQVELLKDKIEDMDEACALLQKEHKDKHRECEDSKREMMRIQQELNYSRYVLEERDRMIQEHGLVIVGDDEDSDEITTTTVSKTPRKVIVSTDVASLLEKAGDGSLDLRIRRLTEEKNELCDQLRRVKLDLEEERTKSMYRDRPLSGLTPGLPNGPVGDLSDYQKEAVAKQVNDYKIKLQKADQEIATLQATVARLETQVTRFRLTAETLEKSEDELKAEKRKLQRELRETQTKMEELETSHNHLQRRLDKLKTAKSALLKEI</sequence>
<dbReference type="OrthoDB" id="10028421at2759"/>
<dbReference type="EMBL" id="CAKKLH010000038">
    <property type="protein sequence ID" value="CAH0100526.1"/>
    <property type="molecule type" value="Genomic_DNA"/>
</dbReference>
<evidence type="ECO:0000313" key="6">
    <source>
        <dbReference type="Proteomes" id="UP000789390"/>
    </source>
</evidence>
<proteinExistence type="inferred from homology"/>
<gene>
    <name evidence="5" type="ORF">DGAL_LOCUS2783</name>
</gene>
<dbReference type="InterPro" id="IPR019139">
    <property type="entry name" value="LRRFIP1/2"/>
</dbReference>
<dbReference type="PANTHER" id="PTHR19212">
    <property type="entry name" value="LEUCINE RICH REPEAT IN FLII INTERACTING PROTEIN"/>
    <property type="match status" value="1"/>
</dbReference>
<evidence type="ECO:0000256" key="1">
    <source>
        <dbReference type="ARBA" id="ARBA00008275"/>
    </source>
</evidence>
<dbReference type="Gene3D" id="1.20.5.4090">
    <property type="match status" value="1"/>
</dbReference>
<dbReference type="AlphaFoldDB" id="A0A8J2RDK8"/>
<comment type="similarity">
    <text evidence="1">Belongs to the LRRFIP family.</text>
</comment>
<dbReference type="PANTHER" id="PTHR19212:SF0">
    <property type="entry name" value="LD07988P"/>
    <property type="match status" value="1"/>
</dbReference>
<evidence type="ECO:0000313" key="5">
    <source>
        <dbReference type="EMBL" id="CAH0100526.1"/>
    </source>
</evidence>
<keyword evidence="2 3" id="KW-0175">Coiled coil</keyword>
<feature type="coiled-coil region" evidence="3">
    <location>
        <begin position="270"/>
        <end position="297"/>
    </location>
</feature>